<organism evidence="1 2">
    <name type="scientific">Vibrio cholerae</name>
    <dbReference type="NCBI Taxonomy" id="666"/>
    <lineage>
        <taxon>Bacteria</taxon>
        <taxon>Pseudomonadati</taxon>
        <taxon>Pseudomonadota</taxon>
        <taxon>Gammaproteobacteria</taxon>
        <taxon>Vibrionales</taxon>
        <taxon>Vibrionaceae</taxon>
        <taxon>Vibrio</taxon>
    </lineage>
</organism>
<evidence type="ECO:0000313" key="2">
    <source>
        <dbReference type="Proteomes" id="UP000323225"/>
    </source>
</evidence>
<sequence length="81" mass="9324">MQHTLKMPHKVVVIPFLLEAAAVLATLCFANAQSMTMERNENLIRNDLNIAKSYLIDVLPQYPDKNSSRLRLKSLRLLHHK</sequence>
<dbReference type="Proteomes" id="UP000323225">
    <property type="component" value="Unassembled WGS sequence"/>
</dbReference>
<reference evidence="1 2" key="1">
    <citation type="submission" date="2019-09" db="EMBL/GenBank/DDBJ databases">
        <authorList>
            <person name="Kritzky A."/>
            <person name="Schelkanova E.Y."/>
            <person name="Alkhova Z.V."/>
            <person name="Smirnova N.I."/>
        </authorList>
    </citation>
    <scope>NUCLEOTIDE SEQUENCE [LARGE SCALE GENOMIC DNA]</scope>
    <source>
        <strain evidence="1 2">M1526</strain>
    </source>
</reference>
<accession>A0A5Q6PKX8</accession>
<protein>
    <submittedName>
        <fullName evidence="1">Uncharacterized protein</fullName>
    </submittedName>
</protein>
<comment type="caution">
    <text evidence="1">The sequence shown here is derived from an EMBL/GenBank/DDBJ whole genome shotgun (WGS) entry which is preliminary data.</text>
</comment>
<gene>
    <name evidence="1" type="ORF">F0M16_06265</name>
</gene>
<evidence type="ECO:0000313" key="1">
    <source>
        <dbReference type="EMBL" id="KAA1255533.1"/>
    </source>
</evidence>
<dbReference type="EMBL" id="VUAA01000005">
    <property type="protein sequence ID" value="KAA1255533.1"/>
    <property type="molecule type" value="Genomic_DNA"/>
</dbReference>
<name>A0A5Q6PKX8_VIBCL</name>
<dbReference type="AlphaFoldDB" id="A0A5Q6PKX8"/>
<proteinExistence type="predicted"/>